<dbReference type="InterPro" id="IPR029058">
    <property type="entry name" value="AB_hydrolase_fold"/>
</dbReference>
<dbReference type="Gene3D" id="3.40.50.1820">
    <property type="entry name" value="alpha/beta hydrolase"/>
    <property type="match status" value="1"/>
</dbReference>
<dbReference type="SUPFAM" id="SSF53474">
    <property type="entry name" value="alpha/beta-Hydrolases"/>
    <property type="match status" value="1"/>
</dbReference>
<keyword evidence="1" id="KW-0732">Signal</keyword>
<protein>
    <submittedName>
        <fullName evidence="3">Alpha/beta fold hydrolase</fullName>
    </submittedName>
</protein>
<reference evidence="3" key="1">
    <citation type="journal article" date="2019" name="PLoS Negl. Trop. Dis.">
        <title>Revisiting the worldwide diversity of Leptospira species in the environment.</title>
        <authorList>
            <person name="Vincent A.T."/>
            <person name="Schiettekatte O."/>
            <person name="Bourhy P."/>
            <person name="Veyrier F.J."/>
            <person name="Picardeau M."/>
        </authorList>
    </citation>
    <scope>NUCLEOTIDE SEQUENCE [LARGE SCALE GENOMIC DNA]</scope>
    <source>
        <strain evidence="3">201702451</strain>
    </source>
</reference>
<accession>A0A4Z0ZYK0</accession>
<dbReference type="PANTHER" id="PTHR43194">
    <property type="entry name" value="HYDROLASE ALPHA/BETA FOLD FAMILY"/>
    <property type="match status" value="1"/>
</dbReference>
<organism evidence="3 4">
    <name type="scientific">Leptospira jelokensis</name>
    <dbReference type="NCBI Taxonomy" id="2484931"/>
    <lineage>
        <taxon>Bacteria</taxon>
        <taxon>Pseudomonadati</taxon>
        <taxon>Spirochaetota</taxon>
        <taxon>Spirochaetia</taxon>
        <taxon>Leptospirales</taxon>
        <taxon>Leptospiraceae</taxon>
        <taxon>Leptospira</taxon>
    </lineage>
</organism>
<feature type="chain" id="PRO_5021251742" evidence="1">
    <location>
        <begin position="19"/>
        <end position="294"/>
    </location>
</feature>
<keyword evidence="4" id="KW-1185">Reference proteome</keyword>
<feature type="domain" description="AB hydrolase-1" evidence="2">
    <location>
        <begin position="36"/>
        <end position="275"/>
    </location>
</feature>
<proteinExistence type="predicted"/>
<evidence type="ECO:0000313" key="4">
    <source>
        <dbReference type="Proteomes" id="UP000297567"/>
    </source>
</evidence>
<name>A0A4Z0ZYK0_9LEPT</name>
<feature type="signal peptide" evidence="1">
    <location>
        <begin position="1"/>
        <end position="18"/>
    </location>
</feature>
<dbReference type="RefSeq" id="WP_135642749.1">
    <property type="nucleotide sequence ID" value="NZ_RQGH01000026.1"/>
</dbReference>
<dbReference type="InterPro" id="IPR000073">
    <property type="entry name" value="AB_hydrolase_1"/>
</dbReference>
<dbReference type="Pfam" id="PF12697">
    <property type="entry name" value="Abhydrolase_6"/>
    <property type="match status" value="1"/>
</dbReference>
<evidence type="ECO:0000256" key="1">
    <source>
        <dbReference type="SAM" id="SignalP"/>
    </source>
</evidence>
<dbReference type="InterPro" id="IPR050228">
    <property type="entry name" value="Carboxylesterase_BioH"/>
</dbReference>
<dbReference type="AlphaFoldDB" id="A0A4Z0ZYK0"/>
<sequence>MKFLLTFLLLFTFCSSPAKENLTTYKSITIGTSKTIVFVHGMYMTPKSWETWITFFKLKGFKVYAPAYPLHDLDPEILRKKYPNPELSKLTFAQVKEHYKQFILSLDEKPILIGHSMGGLVVQSLLNERIGSSAIALSPAPPKGVVSKLTAIKHGISFVASSWPVINPFVSDDSLIFLDEEHFIEKFANGLEYIEAKNSYQQFVVPESRRLPRSILTEQGEINFDKERGPLLLIAADEDHIIPNTLVQDNHKAYSGSAGLTDYIEYKGKGHLLHRQKGWENIANDCFTWIEANR</sequence>
<evidence type="ECO:0000259" key="2">
    <source>
        <dbReference type="Pfam" id="PF12697"/>
    </source>
</evidence>
<dbReference type="Proteomes" id="UP000297567">
    <property type="component" value="Unassembled WGS sequence"/>
</dbReference>
<evidence type="ECO:0000313" key="3">
    <source>
        <dbReference type="EMBL" id="TGL65100.1"/>
    </source>
</evidence>
<dbReference type="GO" id="GO:0016787">
    <property type="term" value="F:hydrolase activity"/>
    <property type="evidence" value="ECO:0007669"/>
    <property type="project" value="UniProtKB-KW"/>
</dbReference>
<gene>
    <name evidence="3" type="ORF">EHQ62_10955</name>
</gene>
<keyword evidence="3" id="KW-0378">Hydrolase</keyword>
<dbReference type="PANTHER" id="PTHR43194:SF2">
    <property type="entry name" value="PEROXISOMAL MEMBRANE PROTEIN LPX1"/>
    <property type="match status" value="1"/>
</dbReference>
<comment type="caution">
    <text evidence="3">The sequence shown here is derived from an EMBL/GenBank/DDBJ whole genome shotgun (WGS) entry which is preliminary data.</text>
</comment>
<dbReference type="EMBL" id="RQGH01000026">
    <property type="protein sequence ID" value="TGL65100.1"/>
    <property type="molecule type" value="Genomic_DNA"/>
</dbReference>